<dbReference type="InterPro" id="IPR025965">
    <property type="entry name" value="FlgD/Vpr_Ig-like"/>
</dbReference>
<dbReference type="EMBL" id="UINC01169988">
    <property type="protein sequence ID" value="SVD73809.1"/>
    <property type="molecule type" value="Genomic_DNA"/>
</dbReference>
<evidence type="ECO:0000259" key="1">
    <source>
        <dbReference type="Pfam" id="PF13860"/>
    </source>
</evidence>
<organism evidence="2">
    <name type="scientific">marine metagenome</name>
    <dbReference type="NCBI Taxonomy" id="408172"/>
    <lineage>
        <taxon>unclassified sequences</taxon>
        <taxon>metagenomes</taxon>
        <taxon>ecological metagenomes</taxon>
    </lineage>
</organism>
<accession>A0A382XSH9</accession>
<evidence type="ECO:0000313" key="2">
    <source>
        <dbReference type="EMBL" id="SVD73809.1"/>
    </source>
</evidence>
<proteinExistence type="predicted"/>
<name>A0A382XSH9_9ZZZZ</name>
<dbReference type="NCBIfam" id="TIGR04183">
    <property type="entry name" value="Por_Secre_tail"/>
    <property type="match status" value="1"/>
</dbReference>
<dbReference type="Pfam" id="PF13860">
    <property type="entry name" value="FlgD_ig"/>
    <property type="match status" value="1"/>
</dbReference>
<feature type="non-terminal residue" evidence="2">
    <location>
        <position position="1"/>
    </location>
</feature>
<feature type="domain" description="FlgD/Vpr Ig-like" evidence="1">
    <location>
        <begin position="187"/>
        <end position="249"/>
    </location>
</feature>
<gene>
    <name evidence="2" type="ORF">METZ01_LOCUS426663</name>
</gene>
<protein>
    <recommendedName>
        <fullName evidence="1">FlgD/Vpr Ig-like domain-containing protein</fullName>
    </recommendedName>
</protein>
<dbReference type="Gene3D" id="2.60.40.4070">
    <property type="match status" value="1"/>
</dbReference>
<sequence>HDANWIDAGLDESGSITVFNNGLGRPEGAYSSVEELTLPVDSLGNYFLLSNSVYGPVEPSWIYVADAPFDFFSSKYSSAQRLSNGNTLICSSTSGEFFEVTEDGTIVWRYVNPVSFNEPLFQGDSVGGNKVARCYRYGVDYGGFNGHDLTPGGPIELYLNISDKLETKLPRYFCLYRCYPNPFNPSTTIKYDLPTRSHVTLVIYDILGKEVKRLVNTAQEPGNKSVSWNGTDSFGYPVSAGVYLYQIRAGEFLQTKKMVLLK</sequence>
<dbReference type="InterPro" id="IPR026444">
    <property type="entry name" value="Secre_tail"/>
</dbReference>
<dbReference type="AlphaFoldDB" id="A0A382XSH9"/>
<reference evidence="2" key="1">
    <citation type="submission" date="2018-05" db="EMBL/GenBank/DDBJ databases">
        <authorList>
            <person name="Lanie J.A."/>
            <person name="Ng W.-L."/>
            <person name="Kazmierczak K.M."/>
            <person name="Andrzejewski T.M."/>
            <person name="Davidsen T.M."/>
            <person name="Wayne K.J."/>
            <person name="Tettelin H."/>
            <person name="Glass J.I."/>
            <person name="Rusch D."/>
            <person name="Podicherti R."/>
            <person name="Tsui H.-C.T."/>
            <person name="Winkler M.E."/>
        </authorList>
    </citation>
    <scope>NUCLEOTIDE SEQUENCE</scope>
</reference>